<feature type="domain" description="Mechanosensitive ion channel transmembrane helices 2/3" evidence="10">
    <location>
        <begin position="372"/>
        <end position="413"/>
    </location>
</feature>
<keyword evidence="6 7" id="KW-0472">Membrane</keyword>
<dbReference type="SUPFAM" id="SSF82689">
    <property type="entry name" value="Mechanosensitive channel protein MscS (YggB), C-terminal domain"/>
    <property type="match status" value="1"/>
</dbReference>
<evidence type="ECO:0000256" key="4">
    <source>
        <dbReference type="ARBA" id="ARBA00022692"/>
    </source>
</evidence>
<dbReference type="RefSeq" id="WP_069967391.1">
    <property type="nucleotide sequence ID" value="NZ_CM124774.1"/>
</dbReference>
<feature type="transmembrane region" description="Helical" evidence="7">
    <location>
        <begin position="309"/>
        <end position="331"/>
    </location>
</feature>
<evidence type="ECO:0000259" key="8">
    <source>
        <dbReference type="Pfam" id="PF00924"/>
    </source>
</evidence>
<gene>
    <name evidence="11" type="ORF">BH720_11730</name>
</gene>
<dbReference type="Pfam" id="PF21082">
    <property type="entry name" value="MS_channel_3rd"/>
    <property type="match status" value="1"/>
</dbReference>
<name>A0A1E5QKW9_9CYAN</name>
<dbReference type="InterPro" id="IPR045276">
    <property type="entry name" value="YbiO_bact"/>
</dbReference>
<dbReference type="SUPFAM" id="SSF50182">
    <property type="entry name" value="Sm-like ribonucleoproteins"/>
    <property type="match status" value="1"/>
</dbReference>
<dbReference type="PANTHER" id="PTHR30460:SF0">
    <property type="entry name" value="MODERATE CONDUCTANCE MECHANOSENSITIVE CHANNEL YBIO"/>
    <property type="match status" value="1"/>
</dbReference>
<feature type="transmembrane region" description="Helical" evidence="7">
    <location>
        <begin position="397"/>
        <end position="416"/>
    </location>
</feature>
<dbReference type="Gene3D" id="1.10.287.1260">
    <property type="match status" value="1"/>
</dbReference>
<dbReference type="InterPro" id="IPR011066">
    <property type="entry name" value="MscS_channel_C_sf"/>
</dbReference>
<proteinExistence type="inferred from homology"/>
<dbReference type="InterPro" id="IPR023408">
    <property type="entry name" value="MscS_beta-dom_sf"/>
</dbReference>
<dbReference type="Gene3D" id="3.30.70.100">
    <property type="match status" value="1"/>
</dbReference>
<reference evidence="11" key="1">
    <citation type="submission" date="2016-09" db="EMBL/GenBank/DDBJ databases">
        <title>Draft genome of thermotolerant cyanobacterium Desertifilum sp. strain IPPAS B-1220.</title>
        <authorList>
            <person name="Sinetova M.A."/>
            <person name="Bolakhan K."/>
            <person name="Zayadan B.K."/>
            <person name="Mironov K.S."/>
            <person name="Ustinova V."/>
            <person name="Kupriyanova E.V."/>
            <person name="Sidorov R.A."/>
            <person name="Skrypnik A.N."/>
            <person name="Gogoleva N.E."/>
            <person name="Gogolev Y.V."/>
            <person name="Los D.A."/>
        </authorList>
    </citation>
    <scope>NUCLEOTIDE SEQUENCE [LARGE SCALE GENOMIC DNA]</scope>
    <source>
        <strain evidence="11">IPPAS B-1220</strain>
    </source>
</reference>
<dbReference type="InterPro" id="IPR006685">
    <property type="entry name" value="MscS_channel_2nd"/>
</dbReference>
<feature type="transmembrane region" description="Helical" evidence="7">
    <location>
        <begin position="369"/>
        <end position="391"/>
    </location>
</feature>
<dbReference type="InterPro" id="IPR049278">
    <property type="entry name" value="MS_channel_C"/>
</dbReference>
<keyword evidence="4 7" id="KW-0812">Transmembrane</keyword>
<dbReference type="EMBL" id="MJGC01000057">
    <property type="protein sequence ID" value="OEJ75003.1"/>
    <property type="molecule type" value="Genomic_DNA"/>
</dbReference>
<feature type="domain" description="Mechanosensitive ion channel MscS C-terminal" evidence="9">
    <location>
        <begin position="484"/>
        <end position="572"/>
    </location>
</feature>
<organism evidence="11">
    <name type="scientific">Desertifilum tharense IPPAS B-1220</name>
    <dbReference type="NCBI Taxonomy" id="1781255"/>
    <lineage>
        <taxon>Bacteria</taxon>
        <taxon>Bacillati</taxon>
        <taxon>Cyanobacteriota</taxon>
        <taxon>Cyanophyceae</taxon>
        <taxon>Desertifilales</taxon>
        <taxon>Desertifilaceae</taxon>
        <taxon>Desertifilum</taxon>
    </lineage>
</organism>
<evidence type="ECO:0000256" key="1">
    <source>
        <dbReference type="ARBA" id="ARBA00004651"/>
    </source>
</evidence>
<evidence type="ECO:0000259" key="10">
    <source>
        <dbReference type="Pfam" id="PF21088"/>
    </source>
</evidence>
<dbReference type="FunFam" id="2.30.30.60:FF:000001">
    <property type="entry name" value="MscS Mechanosensitive ion channel"/>
    <property type="match status" value="1"/>
</dbReference>
<dbReference type="InterPro" id="IPR010920">
    <property type="entry name" value="LSM_dom_sf"/>
</dbReference>
<dbReference type="Pfam" id="PF21088">
    <property type="entry name" value="MS_channel_1st"/>
    <property type="match status" value="1"/>
</dbReference>
<evidence type="ECO:0008006" key="12">
    <source>
        <dbReference type="Google" id="ProtNLM"/>
    </source>
</evidence>
<dbReference type="AlphaFoldDB" id="A0A1E5QKW9"/>
<dbReference type="GO" id="GO:0005886">
    <property type="term" value="C:plasma membrane"/>
    <property type="evidence" value="ECO:0007669"/>
    <property type="project" value="UniProtKB-SubCell"/>
</dbReference>
<dbReference type="STRING" id="1781255.BH720_11730"/>
<accession>A0A1E5QKW9</accession>
<evidence type="ECO:0000256" key="6">
    <source>
        <dbReference type="ARBA" id="ARBA00023136"/>
    </source>
</evidence>
<evidence type="ECO:0000259" key="9">
    <source>
        <dbReference type="Pfam" id="PF21082"/>
    </source>
</evidence>
<evidence type="ECO:0000313" key="11">
    <source>
        <dbReference type="EMBL" id="OEJ75003.1"/>
    </source>
</evidence>
<evidence type="ECO:0000256" key="3">
    <source>
        <dbReference type="ARBA" id="ARBA00022475"/>
    </source>
</evidence>
<evidence type="ECO:0000256" key="5">
    <source>
        <dbReference type="ARBA" id="ARBA00022989"/>
    </source>
</evidence>
<dbReference type="FunFam" id="3.30.70.100:FF:000018">
    <property type="entry name" value="MscS mechanosensitive ion channel"/>
    <property type="match status" value="1"/>
</dbReference>
<dbReference type="Pfam" id="PF00924">
    <property type="entry name" value="MS_channel_2nd"/>
    <property type="match status" value="1"/>
</dbReference>
<comment type="subcellular location">
    <subcellularLocation>
        <location evidence="1">Cell membrane</location>
        <topology evidence="1">Multi-pass membrane protein</topology>
    </subcellularLocation>
</comment>
<dbReference type="Gene3D" id="2.30.30.60">
    <property type="match status" value="1"/>
</dbReference>
<dbReference type="OrthoDB" id="9809206at2"/>
<feature type="domain" description="Mechanosensitive ion channel MscS" evidence="8">
    <location>
        <begin position="415"/>
        <end position="479"/>
    </location>
</feature>
<evidence type="ECO:0000256" key="2">
    <source>
        <dbReference type="ARBA" id="ARBA00008017"/>
    </source>
</evidence>
<dbReference type="PANTHER" id="PTHR30460">
    <property type="entry name" value="MODERATE CONDUCTANCE MECHANOSENSITIVE CHANNEL YBIO"/>
    <property type="match status" value="1"/>
</dbReference>
<dbReference type="GO" id="GO:0008381">
    <property type="term" value="F:mechanosensitive monoatomic ion channel activity"/>
    <property type="evidence" value="ECO:0007669"/>
    <property type="project" value="InterPro"/>
</dbReference>
<evidence type="ECO:0000256" key="7">
    <source>
        <dbReference type="SAM" id="Phobius"/>
    </source>
</evidence>
<comment type="caution">
    <text evidence="11">The sequence shown here is derived from an EMBL/GenBank/DDBJ whole genome shotgun (WGS) entry which is preliminary data.</text>
</comment>
<feature type="transmembrane region" description="Helical" evidence="7">
    <location>
        <begin position="201"/>
        <end position="219"/>
    </location>
</feature>
<keyword evidence="5 7" id="KW-1133">Transmembrane helix</keyword>
<dbReference type="SUPFAM" id="SSF82861">
    <property type="entry name" value="Mechanosensitive channel protein MscS (YggB), transmembrane region"/>
    <property type="match status" value="1"/>
</dbReference>
<dbReference type="InterPro" id="IPR049142">
    <property type="entry name" value="MS_channel_1st"/>
</dbReference>
<protein>
    <recommendedName>
        <fullName evidence="12">Mechanosensitive ion channel protein MscS</fullName>
    </recommendedName>
</protein>
<comment type="similarity">
    <text evidence="2">Belongs to the MscS (TC 1.A.23) family.</text>
</comment>
<sequence length="615" mass="66989">MKTPKSIKKALSRKSNWWSQSTATVVAVGVTLFSVNPTVTSGAWGQTEDQTQTTLQEPGGLSRFLLPFGGTSDLVRGDVRIDGRRVFSVAAPAAAQLADSTNVLPLEQRIADIERTLQSVVEQNSDDIDVTAAIDAQSRLPVLSVSVNGQPSQYLMTVTTLDAQIYGLDPNTLADRFTQRLQEGLSAAHQERQPEFLVRQALLAGTILAIALIASSLMLKWQRHLKSEQEEICQNLPQNSDLTGEPPVDGMSDSLTSISTVEHQMTQLQKRNIKEIQRRLLQVGQLANWGSSTYLILGLFPHTRWLRPLAIAGLQIPLTILAIGVGTYLVVRVSAVLIDRFFVALERGNFGDPEASQRMALRFSTFSQVFKGITAVTLGGVGILSILSVVGVNIGPLLAGAGILGLGISFAAQSLIKDTINGFFILLEDQYAVGDVIAVGTVSGLVENMNLRITQLRNAEGRLITVPNSEIAIVENLSKDWSRVDVAIDVSYGSDVDRALSIIDEVAQKMSKEPVWREKIIDPPQVLGIDQISHMGVLIRVWIKTKPLEQWSVAREYRRRLKIALDQQGIAIGVPQQSLWLPNSSEKLAQTLLDAKDKAQDLQASDGSSPRNGAS</sequence>
<keyword evidence="3" id="KW-1003">Cell membrane</keyword>
<dbReference type="InterPro" id="IPR011014">
    <property type="entry name" value="MscS_channel_TM-2"/>
</dbReference>